<dbReference type="Proteomes" id="UP000008281">
    <property type="component" value="Unassembled WGS sequence"/>
</dbReference>
<dbReference type="Pfam" id="PF03564">
    <property type="entry name" value="DUF1759"/>
    <property type="match status" value="1"/>
</dbReference>
<feature type="region of interest" description="Disordered" evidence="1">
    <location>
        <begin position="423"/>
        <end position="444"/>
    </location>
</feature>
<dbReference type="PANTHER" id="PTHR47331">
    <property type="entry name" value="PHD-TYPE DOMAIN-CONTAINING PROTEIN"/>
    <property type="match status" value="1"/>
</dbReference>
<dbReference type="SMART" id="SM00343">
    <property type="entry name" value="ZnF_C2HC"/>
    <property type="match status" value="2"/>
</dbReference>
<dbReference type="OMA" id="RTIDNDW"/>
<dbReference type="GO" id="GO:0008270">
    <property type="term" value="F:zinc ion binding"/>
    <property type="evidence" value="ECO:0007669"/>
    <property type="project" value="InterPro"/>
</dbReference>
<feature type="compositionally biased region" description="Polar residues" evidence="1">
    <location>
        <begin position="902"/>
        <end position="911"/>
    </location>
</feature>
<feature type="compositionally biased region" description="Low complexity" evidence="1">
    <location>
        <begin position="846"/>
        <end position="865"/>
    </location>
</feature>
<dbReference type="InterPro" id="IPR021109">
    <property type="entry name" value="Peptidase_aspartic_dom_sf"/>
</dbReference>
<accession>E3NJ07</accession>
<feature type="domain" description="CCHC-type" evidence="2">
    <location>
        <begin position="386"/>
        <end position="402"/>
    </location>
</feature>
<gene>
    <name evidence="3" type="ORF">CRE_21583</name>
</gene>
<feature type="compositionally biased region" description="Polar residues" evidence="1">
    <location>
        <begin position="922"/>
        <end position="931"/>
    </location>
</feature>
<feature type="compositionally biased region" description="Basic and acidic residues" evidence="1">
    <location>
        <begin position="692"/>
        <end position="713"/>
    </location>
</feature>
<name>E3NJ07_CAERE</name>
<evidence type="ECO:0000313" key="3">
    <source>
        <dbReference type="EMBL" id="EFO99620.1"/>
    </source>
</evidence>
<proteinExistence type="predicted"/>
<dbReference type="GO" id="GO:0003676">
    <property type="term" value="F:nucleic acid binding"/>
    <property type="evidence" value="ECO:0007669"/>
    <property type="project" value="InterPro"/>
</dbReference>
<dbReference type="OrthoDB" id="5864015at2759"/>
<dbReference type="STRING" id="31234.E3NJ07"/>
<dbReference type="HOGENOM" id="CLU_314801_0_0_1"/>
<dbReference type="eggNOG" id="KOG0017">
    <property type="taxonomic scope" value="Eukaryota"/>
</dbReference>
<evidence type="ECO:0000256" key="1">
    <source>
        <dbReference type="SAM" id="MobiDB-lite"/>
    </source>
</evidence>
<evidence type="ECO:0000313" key="4">
    <source>
        <dbReference type="Proteomes" id="UP000008281"/>
    </source>
</evidence>
<feature type="region of interest" description="Disordered" evidence="1">
    <location>
        <begin position="320"/>
        <end position="349"/>
    </location>
</feature>
<feature type="region of interest" description="Disordered" evidence="1">
    <location>
        <begin position="774"/>
        <end position="931"/>
    </location>
</feature>
<dbReference type="AlphaFoldDB" id="E3NJ07"/>
<feature type="compositionally biased region" description="Basic and acidic residues" evidence="1">
    <location>
        <begin position="460"/>
        <end position="483"/>
    </location>
</feature>
<feature type="compositionally biased region" description="Basic and acidic residues" evidence="1">
    <location>
        <begin position="320"/>
        <end position="329"/>
    </location>
</feature>
<feature type="compositionally biased region" description="Basic and acidic residues" evidence="1">
    <location>
        <begin position="423"/>
        <end position="435"/>
    </location>
</feature>
<dbReference type="EMBL" id="DS268720">
    <property type="protein sequence ID" value="EFO99620.1"/>
    <property type="molecule type" value="Genomic_DNA"/>
</dbReference>
<feature type="compositionally biased region" description="Basic and acidic residues" evidence="1">
    <location>
        <begin position="336"/>
        <end position="349"/>
    </location>
</feature>
<dbReference type="Gene3D" id="2.40.70.10">
    <property type="entry name" value="Acid Proteases"/>
    <property type="match status" value="1"/>
</dbReference>
<evidence type="ECO:0000259" key="2">
    <source>
        <dbReference type="SMART" id="SM00343"/>
    </source>
</evidence>
<feature type="region of interest" description="Disordered" evidence="1">
    <location>
        <begin position="459"/>
        <end position="487"/>
    </location>
</feature>
<dbReference type="Gene3D" id="4.10.60.10">
    <property type="entry name" value="Zinc finger, CCHC-type"/>
    <property type="match status" value="1"/>
</dbReference>
<keyword evidence="4" id="KW-1185">Reference proteome</keyword>
<reference evidence="3" key="1">
    <citation type="submission" date="2007-07" db="EMBL/GenBank/DDBJ databases">
        <title>PCAP assembly of the Caenorhabditis remanei genome.</title>
        <authorList>
            <consortium name="The Caenorhabditis remanei Sequencing Consortium"/>
            <person name="Wilson R.K."/>
        </authorList>
    </citation>
    <scope>NUCLEOTIDE SEQUENCE [LARGE SCALE GENOMIC DNA]</scope>
    <source>
        <strain evidence="3">PB4641</strain>
    </source>
</reference>
<dbReference type="InterPro" id="IPR005312">
    <property type="entry name" value="DUF1759"/>
</dbReference>
<sequence>MSLAYRQGRVKMAIKALKEVRDIANANIDRWRDMEEEDLMSNQKDIIGAQSLMESKLSTLDIAMDKFLLEADKIDDSDPIAQGKIDESSTKVIEAVDEANKVLDQVLVQVKRIAAANQKRTTPETPSLSHQQQQPVIIHSESRLDYKPPRFKGNKWEFENFWTLYSATVENSGKSNTLKFNCLLNCLEGEPKEWISRFKINDENYPQAVELLKKKYNDKEQIISDLTNQIQKEAAPSTSITDQRKLFEKLFIMTAQLKDYQENIETRMFKDQIVQKFSKSIQSELYKKKIDMDSTEWTVDQIMKDLETIISREEELNKLMKRSDSEHQNKPKTQSFKKDSKKDESDSRKTSSKKCTFCKQEGHWGSNCKVHSSPKERIEILKAENRCFLCTRYGHSIDACRAKACSNCQKNHHFSICNSKNDDSALHKKQSEPKAKTQSSNGSYKPKVQAVFVQTLQDDGSFHDSSRDETKENCMRPEKKENVQRVMPTASSVNKDDLETFIPTIQVKAFNPKKNCWETMSLMLDSGASQTYADMKMFKEWNLPDKGQKTVWNRVFGSAQSTVNTYQKTAVRIQLGQGILDMDIFVSDHLVGRIPKSKLSMEDMKFIIQNALVMNQDSLKSSCQPQIILGCDYMSQIMTGEFITLPSGISALGTACGLTTMGRSASKIKKKEQHLLMVIKDSNQGYTFSRLHQEQKERGISERVEFPRDKSAKSENSNGRLGLSDFQDSAKDPILIKPNSDLTDQIDQGHFLSHDRIGKGNEPEVTCSLFKRPAATSLHPHSPPVMKEDEEGPVNRNVLVPKKSPTRDRTPIQVEDSIPPEAPDQKVSRRLASRSPSDKSRRRHSSSSSSFSSSSSSFSSSSSNRTSRRHSRSSKHESNGHATRVTRPRKQTDNQGFRLDLRSTNGLTVNDRTIDNDWTADNDWTSSHPLL</sequence>
<feature type="domain" description="CCHC-type" evidence="2">
    <location>
        <begin position="354"/>
        <end position="370"/>
    </location>
</feature>
<feature type="region of interest" description="Disordered" evidence="1">
    <location>
        <begin position="692"/>
        <end position="726"/>
    </location>
</feature>
<dbReference type="InterPro" id="IPR001878">
    <property type="entry name" value="Znf_CCHC"/>
</dbReference>
<dbReference type="PANTHER" id="PTHR47331:SF4">
    <property type="entry name" value="PEPTIDASE S1 DOMAIN-CONTAINING PROTEIN"/>
    <property type="match status" value="1"/>
</dbReference>
<protein>
    <recommendedName>
        <fullName evidence="2">CCHC-type domain-containing protein</fullName>
    </recommendedName>
</protein>
<dbReference type="InParanoid" id="E3NJ07"/>
<organism evidence="4">
    <name type="scientific">Caenorhabditis remanei</name>
    <name type="common">Caenorhabditis vulgaris</name>
    <dbReference type="NCBI Taxonomy" id="31234"/>
    <lineage>
        <taxon>Eukaryota</taxon>
        <taxon>Metazoa</taxon>
        <taxon>Ecdysozoa</taxon>
        <taxon>Nematoda</taxon>
        <taxon>Chromadorea</taxon>
        <taxon>Rhabditida</taxon>
        <taxon>Rhabditina</taxon>
        <taxon>Rhabditomorpha</taxon>
        <taxon>Rhabditoidea</taxon>
        <taxon>Rhabditidae</taxon>
        <taxon>Peloderinae</taxon>
        <taxon>Caenorhabditis</taxon>
    </lineage>
</organism>